<evidence type="ECO:0000256" key="3">
    <source>
        <dbReference type="ARBA" id="ARBA00022723"/>
    </source>
</evidence>
<keyword evidence="7" id="KW-0067">ATP-binding</keyword>
<keyword evidence="13" id="KW-1185">Reference proteome</keyword>
<name>A0ABW2L9L8_9BACT</name>
<keyword evidence="12" id="KW-0540">Nuclease</keyword>
<evidence type="ECO:0000256" key="9">
    <source>
        <dbReference type="SAM" id="MobiDB-lite"/>
    </source>
</evidence>
<dbReference type="InterPro" id="IPR014001">
    <property type="entry name" value="Helicase_ATP-bd"/>
</dbReference>
<dbReference type="Gene3D" id="1.10.3210.30">
    <property type="match status" value="1"/>
</dbReference>
<dbReference type="PROSITE" id="PS51643">
    <property type="entry name" value="HD_CAS3"/>
    <property type="match status" value="1"/>
</dbReference>
<dbReference type="NCBIfam" id="TIGR01596">
    <property type="entry name" value="cas3_HD"/>
    <property type="match status" value="1"/>
</dbReference>
<dbReference type="Pfam" id="PF00270">
    <property type="entry name" value="DEAD"/>
    <property type="match status" value="1"/>
</dbReference>
<dbReference type="GO" id="GO:0004519">
    <property type="term" value="F:endonuclease activity"/>
    <property type="evidence" value="ECO:0007669"/>
    <property type="project" value="UniProtKB-KW"/>
</dbReference>
<accession>A0ABW2L9L8</accession>
<evidence type="ECO:0000256" key="7">
    <source>
        <dbReference type="ARBA" id="ARBA00022840"/>
    </source>
</evidence>
<dbReference type="PANTHER" id="PTHR47962:SF5">
    <property type="entry name" value="ATP-DEPENDENT HELICASE LHR-RELATED"/>
    <property type="match status" value="1"/>
</dbReference>
<evidence type="ECO:0000259" key="10">
    <source>
        <dbReference type="PROSITE" id="PS51192"/>
    </source>
</evidence>
<evidence type="ECO:0000256" key="4">
    <source>
        <dbReference type="ARBA" id="ARBA00022741"/>
    </source>
</evidence>
<evidence type="ECO:0000313" key="13">
    <source>
        <dbReference type="Proteomes" id="UP001596472"/>
    </source>
</evidence>
<evidence type="ECO:0000256" key="2">
    <source>
        <dbReference type="ARBA" id="ARBA00009046"/>
    </source>
</evidence>
<organism evidence="12 13">
    <name type="scientific">Haloferula chungangensis</name>
    <dbReference type="NCBI Taxonomy" id="1048331"/>
    <lineage>
        <taxon>Bacteria</taxon>
        <taxon>Pseudomonadati</taxon>
        <taxon>Verrucomicrobiota</taxon>
        <taxon>Verrucomicrobiia</taxon>
        <taxon>Verrucomicrobiales</taxon>
        <taxon>Verrucomicrobiaceae</taxon>
        <taxon>Haloferula</taxon>
    </lineage>
</organism>
<dbReference type="InterPro" id="IPR052511">
    <property type="entry name" value="ATP-dep_Helicase"/>
</dbReference>
<dbReference type="SUPFAM" id="SSF52540">
    <property type="entry name" value="P-loop containing nucleoside triphosphate hydrolases"/>
    <property type="match status" value="1"/>
</dbReference>
<dbReference type="InterPro" id="IPR006483">
    <property type="entry name" value="CRISPR-assoc_Cas3_HD"/>
</dbReference>
<feature type="domain" description="Helicase ATP-binding" evidence="10">
    <location>
        <begin position="291"/>
        <end position="476"/>
    </location>
</feature>
<dbReference type="PROSITE" id="PS51192">
    <property type="entry name" value="HELICASE_ATP_BIND_1"/>
    <property type="match status" value="1"/>
</dbReference>
<dbReference type="InterPro" id="IPR027417">
    <property type="entry name" value="P-loop_NTPase"/>
</dbReference>
<comment type="similarity">
    <text evidence="2">In the central section; belongs to the CRISPR-associated helicase Cas3 family.</text>
</comment>
<keyword evidence="8" id="KW-0051">Antiviral defense</keyword>
<gene>
    <name evidence="12" type="ORF">ACFQY0_18225</name>
</gene>
<protein>
    <submittedName>
        <fullName evidence="12">CRISPR-associated endonuclease Cas3</fullName>
    </submittedName>
</protein>
<proteinExistence type="inferred from homology"/>
<evidence type="ECO:0000256" key="8">
    <source>
        <dbReference type="ARBA" id="ARBA00023118"/>
    </source>
</evidence>
<keyword evidence="5" id="KW-0378">Hydrolase</keyword>
<dbReference type="PANTHER" id="PTHR47962">
    <property type="entry name" value="ATP-DEPENDENT HELICASE LHR-RELATED-RELATED"/>
    <property type="match status" value="1"/>
</dbReference>
<evidence type="ECO:0000256" key="6">
    <source>
        <dbReference type="ARBA" id="ARBA00022806"/>
    </source>
</evidence>
<dbReference type="Pfam" id="PF18019">
    <property type="entry name" value="Cas3_HD"/>
    <property type="match status" value="1"/>
</dbReference>
<dbReference type="Gene3D" id="3.40.50.300">
    <property type="entry name" value="P-loop containing nucleotide triphosphate hydrolases"/>
    <property type="match status" value="2"/>
</dbReference>
<keyword evidence="6" id="KW-0347">Helicase</keyword>
<feature type="region of interest" description="Disordered" evidence="9">
    <location>
        <begin position="1"/>
        <end position="21"/>
    </location>
</feature>
<dbReference type="Proteomes" id="UP001596472">
    <property type="component" value="Unassembled WGS sequence"/>
</dbReference>
<dbReference type="Pfam" id="PF22590">
    <property type="entry name" value="Cas3-like_C_2"/>
    <property type="match status" value="1"/>
</dbReference>
<evidence type="ECO:0000256" key="1">
    <source>
        <dbReference type="ARBA" id="ARBA00006847"/>
    </source>
</evidence>
<evidence type="ECO:0000313" key="12">
    <source>
        <dbReference type="EMBL" id="MFC7339136.1"/>
    </source>
</evidence>
<dbReference type="CDD" id="cd09641">
    <property type="entry name" value="Cas3''_I"/>
    <property type="match status" value="1"/>
</dbReference>
<comment type="similarity">
    <text evidence="1">In the N-terminal section; belongs to the CRISPR-associated nuclease Cas3-HD family.</text>
</comment>
<dbReference type="EMBL" id="JBHTBS010000012">
    <property type="protein sequence ID" value="MFC7339136.1"/>
    <property type="molecule type" value="Genomic_DNA"/>
</dbReference>
<dbReference type="CDD" id="cd17930">
    <property type="entry name" value="DEXHc_cas3"/>
    <property type="match status" value="1"/>
</dbReference>
<evidence type="ECO:0000259" key="11">
    <source>
        <dbReference type="PROSITE" id="PS51643"/>
    </source>
</evidence>
<dbReference type="InterPro" id="IPR054712">
    <property type="entry name" value="Cas3-like_dom"/>
</dbReference>
<dbReference type="RefSeq" id="WP_379715360.1">
    <property type="nucleotide sequence ID" value="NZ_JBHTBS010000012.1"/>
</dbReference>
<keyword evidence="4" id="KW-0547">Nucleotide-binding</keyword>
<dbReference type="SMART" id="SM00487">
    <property type="entry name" value="DEXDc"/>
    <property type="match status" value="1"/>
</dbReference>
<feature type="domain" description="HD Cas3-type" evidence="11">
    <location>
        <begin position="70"/>
        <end position="233"/>
    </location>
</feature>
<dbReference type="InterPro" id="IPR038257">
    <property type="entry name" value="CRISPR-assoc_Cas3_HD_sf"/>
</dbReference>
<sequence>MPPFYAHSRTSPDGTPLPPSEWESLLTPFGEVDSSDPEKACSGTNADPCPHCESLHPRHGHLNKVAHLVARFAGNMFPKGEIRDSVRQWGYLAGLWHDLGKFSCEWQSYLASKADTHQSEASGSPQKKEDHTTAGAKHAVSISPLGHLIATAMAGHHSGLLDARAEGASLENRLRKTFGDEISHVQAPTELTETQLPDLPGFLTNLPNSKSSYFSLSFFQRLLFSCLVDADFLATEAFMNPSQAKDRPVTDNEIFKRALDLLEEKITAFGTPSQTDKVARARATVVSDCTNAASHSPGIFTLTVPTGGGKTLSSLNFALRHALAHDKRRIIYVIPFTSIIEQNATVFRELLSPLVEDIIIEHHSNLSPEIESNQTETSRLAAENWDAPIIVTTAVQFYESLYAAKTSRSRKLHNIANSVVVLDEAQCLPIQYLDPCLRVLRELSTNYHTTTVLCTATQPAVAVSEDFPIGFPDSKEIIQDTGKLFSDLDRVKVTYRGSLDDSTIAGEIATASQALCIVNTRAHARKLFELLPAAPGENHHLSTLMCPQHRLKVLATVRQRLKDKLPVRLISTQLIEAGVDVDFPLVFRSMAGLDSIAQAAGRCNREGKLNQGQVHIFHSEHIASERYFADTAAVGHEFLDLHANDPLGTAAVQGYFNKYYHQQRNQWDTKGILDDFQFGGSPELPFLFNYRTAADKFRLIENNQIPVIIPWNDEAKALCKDLRNESIPLHRKLLRALQRYTVQIYENEFTKNHDQFESCRDGQFHILTCPETHYSDQFGLNLSDEASNTSVLIC</sequence>
<reference evidence="13" key="1">
    <citation type="journal article" date="2019" name="Int. J. Syst. Evol. Microbiol.">
        <title>The Global Catalogue of Microorganisms (GCM) 10K type strain sequencing project: providing services to taxonomists for standard genome sequencing and annotation.</title>
        <authorList>
            <consortium name="The Broad Institute Genomics Platform"/>
            <consortium name="The Broad Institute Genome Sequencing Center for Infectious Disease"/>
            <person name="Wu L."/>
            <person name="Ma J."/>
        </authorList>
    </citation>
    <scope>NUCLEOTIDE SEQUENCE [LARGE SCALE GENOMIC DNA]</scope>
    <source>
        <strain evidence="13">CGMCC 4.1467</strain>
    </source>
</reference>
<comment type="caution">
    <text evidence="12">The sequence shown here is derived from an EMBL/GenBank/DDBJ whole genome shotgun (WGS) entry which is preliminary data.</text>
</comment>
<dbReference type="InterPro" id="IPR011545">
    <property type="entry name" value="DEAD/DEAH_box_helicase_dom"/>
</dbReference>
<evidence type="ECO:0000256" key="5">
    <source>
        <dbReference type="ARBA" id="ARBA00022801"/>
    </source>
</evidence>
<keyword evidence="3" id="KW-0479">Metal-binding</keyword>
<keyword evidence="12" id="KW-0255">Endonuclease</keyword>